<gene>
    <name evidence="1" type="ORF">B7H23_15415</name>
</gene>
<dbReference type="EMBL" id="NBYO01000003">
    <property type="protein sequence ID" value="OXS99525.1"/>
    <property type="molecule type" value="Genomic_DNA"/>
</dbReference>
<evidence type="ECO:0008006" key="3">
    <source>
        <dbReference type="Google" id="ProtNLM"/>
    </source>
</evidence>
<reference evidence="2" key="1">
    <citation type="journal article" date="2017" name="Int. J. Syst. Evol. Microbiol.">
        <title>Notoacmeibacter marinus gen. nov., sp. nov., isolated from the gut of a limpet and proposal of Notoacmeibacteraceae fam. nov. in the order Rhizobiales of the class Alphaproteobacteria.</title>
        <authorList>
            <person name="Huang Z."/>
            <person name="Guo F."/>
            <person name="Lai Q."/>
        </authorList>
    </citation>
    <scope>NUCLEOTIDE SEQUENCE [LARGE SCALE GENOMIC DNA]</scope>
    <source>
        <strain evidence="2">XMTR2A4</strain>
    </source>
</reference>
<dbReference type="RefSeq" id="WP_094078304.1">
    <property type="nucleotide sequence ID" value="NZ_NBYO01000003.1"/>
</dbReference>
<comment type="caution">
    <text evidence="1">The sequence shown here is derived from an EMBL/GenBank/DDBJ whole genome shotgun (WGS) entry which is preliminary data.</text>
</comment>
<name>A0A231UW15_9HYPH</name>
<dbReference type="Proteomes" id="UP000215405">
    <property type="component" value="Unassembled WGS sequence"/>
</dbReference>
<evidence type="ECO:0000313" key="1">
    <source>
        <dbReference type="EMBL" id="OXS99525.1"/>
    </source>
</evidence>
<sequence length="110" mass="12651">MSNESPFAILSGLLRPYAPQMTVKADTGETYLLEEERSEPKPQMFGKAQIGKRYTSLHLMGVYCRPELLDGMSDALRKRMQGKSCFNFTKAEQIPRAELERLIRRCYESL</sequence>
<organism evidence="1 2">
    <name type="scientific">Notoacmeibacter marinus</name>
    <dbReference type="NCBI Taxonomy" id="1876515"/>
    <lineage>
        <taxon>Bacteria</taxon>
        <taxon>Pseudomonadati</taxon>
        <taxon>Pseudomonadota</taxon>
        <taxon>Alphaproteobacteria</taxon>
        <taxon>Hyphomicrobiales</taxon>
        <taxon>Notoacmeibacteraceae</taxon>
        <taxon>Notoacmeibacter</taxon>
    </lineage>
</organism>
<proteinExistence type="predicted"/>
<protein>
    <recommendedName>
        <fullName evidence="3">YdhG-like domain-containing protein</fullName>
    </recommendedName>
</protein>
<accession>A0A231UW15</accession>
<keyword evidence="2" id="KW-1185">Reference proteome</keyword>
<evidence type="ECO:0000313" key="2">
    <source>
        <dbReference type="Proteomes" id="UP000215405"/>
    </source>
</evidence>
<dbReference type="AlphaFoldDB" id="A0A231UW15"/>